<proteinExistence type="predicted"/>
<sequence length="24" mass="2632">MHTCACTWNTASKRDSSTCCPLNT</sequence>
<evidence type="ECO:0000313" key="1">
    <source>
        <dbReference type="EMBL" id="JAD54735.1"/>
    </source>
</evidence>
<name>A0A0A9B0P3_ARUDO</name>
<organism evidence="1">
    <name type="scientific">Arundo donax</name>
    <name type="common">Giant reed</name>
    <name type="synonym">Donax arundinaceus</name>
    <dbReference type="NCBI Taxonomy" id="35708"/>
    <lineage>
        <taxon>Eukaryota</taxon>
        <taxon>Viridiplantae</taxon>
        <taxon>Streptophyta</taxon>
        <taxon>Embryophyta</taxon>
        <taxon>Tracheophyta</taxon>
        <taxon>Spermatophyta</taxon>
        <taxon>Magnoliopsida</taxon>
        <taxon>Liliopsida</taxon>
        <taxon>Poales</taxon>
        <taxon>Poaceae</taxon>
        <taxon>PACMAD clade</taxon>
        <taxon>Arundinoideae</taxon>
        <taxon>Arundineae</taxon>
        <taxon>Arundo</taxon>
    </lineage>
</organism>
<reference evidence="1" key="2">
    <citation type="journal article" date="2015" name="Data Brief">
        <title>Shoot transcriptome of the giant reed, Arundo donax.</title>
        <authorList>
            <person name="Barrero R.A."/>
            <person name="Guerrero F.D."/>
            <person name="Moolhuijzen P."/>
            <person name="Goolsby J.A."/>
            <person name="Tidwell J."/>
            <person name="Bellgard S.E."/>
            <person name="Bellgard M.I."/>
        </authorList>
    </citation>
    <scope>NUCLEOTIDE SEQUENCE</scope>
    <source>
        <tissue evidence="1">Shoot tissue taken approximately 20 cm above the soil surface</tissue>
    </source>
</reference>
<protein>
    <submittedName>
        <fullName evidence="1">Uncharacterized protein</fullName>
    </submittedName>
</protein>
<reference evidence="1" key="1">
    <citation type="submission" date="2014-09" db="EMBL/GenBank/DDBJ databases">
        <authorList>
            <person name="Magalhaes I.L.F."/>
            <person name="Oliveira U."/>
            <person name="Santos F.R."/>
            <person name="Vidigal T.H.D.A."/>
            <person name="Brescovit A.D."/>
            <person name="Santos A.J."/>
        </authorList>
    </citation>
    <scope>NUCLEOTIDE SEQUENCE</scope>
    <source>
        <tissue evidence="1">Shoot tissue taken approximately 20 cm above the soil surface</tissue>
    </source>
</reference>
<dbReference type="EMBL" id="GBRH01243160">
    <property type="protein sequence ID" value="JAD54735.1"/>
    <property type="molecule type" value="Transcribed_RNA"/>
</dbReference>
<accession>A0A0A9B0P3</accession>
<dbReference type="AlphaFoldDB" id="A0A0A9B0P3"/>